<evidence type="ECO:0000259" key="9">
    <source>
        <dbReference type="PROSITE" id="PS50157"/>
    </source>
</evidence>
<protein>
    <recommendedName>
        <fullName evidence="9">C2H2-type domain-containing protein</fullName>
    </recommendedName>
</protein>
<keyword evidence="4 7" id="KW-0863">Zinc-finger</keyword>
<organism evidence="10 11">
    <name type="scientific">Araneus ventricosus</name>
    <name type="common">Orbweaver spider</name>
    <name type="synonym">Epeira ventricosa</name>
    <dbReference type="NCBI Taxonomy" id="182803"/>
    <lineage>
        <taxon>Eukaryota</taxon>
        <taxon>Metazoa</taxon>
        <taxon>Ecdysozoa</taxon>
        <taxon>Arthropoda</taxon>
        <taxon>Chelicerata</taxon>
        <taxon>Arachnida</taxon>
        <taxon>Araneae</taxon>
        <taxon>Araneomorphae</taxon>
        <taxon>Entelegynae</taxon>
        <taxon>Araneoidea</taxon>
        <taxon>Araneidae</taxon>
        <taxon>Araneus</taxon>
    </lineage>
</organism>
<dbReference type="PANTHER" id="PTHR24394:SF29">
    <property type="entry name" value="MYONEURIN"/>
    <property type="match status" value="1"/>
</dbReference>
<feature type="domain" description="C2H2-type" evidence="9">
    <location>
        <begin position="106"/>
        <end position="133"/>
    </location>
</feature>
<dbReference type="EMBL" id="BGPR01013998">
    <property type="protein sequence ID" value="GBN63257.1"/>
    <property type="molecule type" value="Genomic_DNA"/>
</dbReference>
<feature type="domain" description="C2H2-type" evidence="9">
    <location>
        <begin position="163"/>
        <end position="191"/>
    </location>
</feature>
<evidence type="ECO:0000313" key="11">
    <source>
        <dbReference type="Proteomes" id="UP000499080"/>
    </source>
</evidence>
<accession>A0A4Y2QIY9</accession>
<dbReference type="PROSITE" id="PS00028">
    <property type="entry name" value="ZINC_FINGER_C2H2_1"/>
    <property type="match status" value="3"/>
</dbReference>
<keyword evidence="2" id="KW-0479">Metal-binding</keyword>
<dbReference type="Pfam" id="PF00096">
    <property type="entry name" value="zf-C2H2"/>
    <property type="match status" value="3"/>
</dbReference>
<dbReference type="GO" id="GO:0008270">
    <property type="term" value="F:zinc ion binding"/>
    <property type="evidence" value="ECO:0007669"/>
    <property type="project" value="UniProtKB-KW"/>
</dbReference>
<keyword evidence="6" id="KW-0539">Nucleus</keyword>
<evidence type="ECO:0000256" key="5">
    <source>
        <dbReference type="ARBA" id="ARBA00022833"/>
    </source>
</evidence>
<dbReference type="Gene3D" id="3.30.160.60">
    <property type="entry name" value="Classic Zinc Finger"/>
    <property type="match status" value="3"/>
</dbReference>
<evidence type="ECO:0000256" key="4">
    <source>
        <dbReference type="ARBA" id="ARBA00022771"/>
    </source>
</evidence>
<keyword evidence="3" id="KW-0677">Repeat</keyword>
<dbReference type="OrthoDB" id="8186305at2759"/>
<keyword evidence="11" id="KW-1185">Reference proteome</keyword>
<evidence type="ECO:0000313" key="10">
    <source>
        <dbReference type="EMBL" id="GBN63257.1"/>
    </source>
</evidence>
<evidence type="ECO:0000256" key="1">
    <source>
        <dbReference type="ARBA" id="ARBA00004123"/>
    </source>
</evidence>
<comment type="caution">
    <text evidence="10">The sequence shown here is derived from an EMBL/GenBank/DDBJ whole genome shotgun (WGS) entry which is preliminary data.</text>
</comment>
<dbReference type="GO" id="GO:0005634">
    <property type="term" value="C:nucleus"/>
    <property type="evidence" value="ECO:0007669"/>
    <property type="project" value="UniProtKB-SubCell"/>
</dbReference>
<comment type="subcellular location">
    <subcellularLocation>
        <location evidence="1">Nucleus</location>
    </subcellularLocation>
</comment>
<dbReference type="Proteomes" id="UP000499080">
    <property type="component" value="Unassembled WGS sequence"/>
</dbReference>
<evidence type="ECO:0000256" key="7">
    <source>
        <dbReference type="PROSITE-ProRule" id="PRU00042"/>
    </source>
</evidence>
<reference evidence="10 11" key="1">
    <citation type="journal article" date="2019" name="Sci. Rep.">
        <title>Orb-weaving spider Araneus ventricosus genome elucidates the spidroin gene catalogue.</title>
        <authorList>
            <person name="Kono N."/>
            <person name="Nakamura H."/>
            <person name="Ohtoshi R."/>
            <person name="Moran D.A.P."/>
            <person name="Shinohara A."/>
            <person name="Yoshida Y."/>
            <person name="Fujiwara M."/>
            <person name="Mori M."/>
            <person name="Tomita M."/>
            <person name="Arakawa K."/>
        </authorList>
    </citation>
    <scope>NUCLEOTIDE SEQUENCE [LARGE SCALE GENOMIC DNA]</scope>
</reference>
<dbReference type="FunFam" id="3.30.160.60:FF:000100">
    <property type="entry name" value="Zinc finger 45-like"/>
    <property type="match status" value="1"/>
</dbReference>
<dbReference type="SUPFAM" id="SSF57667">
    <property type="entry name" value="beta-beta-alpha zinc fingers"/>
    <property type="match status" value="2"/>
</dbReference>
<evidence type="ECO:0000256" key="2">
    <source>
        <dbReference type="ARBA" id="ARBA00022723"/>
    </source>
</evidence>
<dbReference type="PROSITE" id="PS50157">
    <property type="entry name" value="ZINC_FINGER_C2H2_2"/>
    <property type="match status" value="3"/>
</dbReference>
<feature type="domain" description="C2H2-type" evidence="9">
    <location>
        <begin position="134"/>
        <end position="161"/>
    </location>
</feature>
<sequence>MSSLDFSDSEDIDWMNEVSTSMLMHGSEPGPSHETQSWSDTDVEWMNNVLMPMVIGEPSSSQAPSGFGLIEPTPSSSDHPMVIDEPGSSHAPTSSSSLVIPSTSDHVCDVCKKSFSRKDSLKRHMKKHGDHANHACSQCSMKFYRVDKLQEHIRTHTREKKTYPCEQCDQVFPRMSDLLRHMRTDHSAPPAPRIAAAPRARNSGRNALGVYSSHFMTPTPAGKWDLLLFLKEVRPQIHDMIVDELQEKRAIKWYCVSKIRFSRETPDGDVEYCTPYFRSKVVIELDTSMIGDHIEQAFDKIKESVDEFLKNGSGWVFDSVIHM</sequence>
<gene>
    <name evidence="10" type="ORF">AVEN_71028_1</name>
</gene>
<dbReference type="GO" id="GO:1990837">
    <property type="term" value="F:sequence-specific double-stranded DNA binding"/>
    <property type="evidence" value="ECO:0007669"/>
    <property type="project" value="UniProtKB-ARBA"/>
</dbReference>
<dbReference type="PANTHER" id="PTHR24394">
    <property type="entry name" value="ZINC FINGER PROTEIN"/>
    <property type="match status" value="1"/>
</dbReference>
<evidence type="ECO:0000256" key="6">
    <source>
        <dbReference type="ARBA" id="ARBA00023242"/>
    </source>
</evidence>
<feature type="non-terminal residue" evidence="10">
    <location>
        <position position="323"/>
    </location>
</feature>
<keyword evidence="5" id="KW-0862">Zinc</keyword>
<dbReference type="SMART" id="SM00355">
    <property type="entry name" value="ZnF_C2H2"/>
    <property type="match status" value="3"/>
</dbReference>
<feature type="region of interest" description="Disordered" evidence="8">
    <location>
        <begin position="56"/>
        <end position="99"/>
    </location>
</feature>
<evidence type="ECO:0000256" key="3">
    <source>
        <dbReference type="ARBA" id="ARBA00022737"/>
    </source>
</evidence>
<evidence type="ECO:0000256" key="8">
    <source>
        <dbReference type="SAM" id="MobiDB-lite"/>
    </source>
</evidence>
<dbReference type="InterPro" id="IPR013087">
    <property type="entry name" value="Znf_C2H2_type"/>
</dbReference>
<name>A0A4Y2QIY9_ARAVE</name>
<dbReference type="InterPro" id="IPR036236">
    <property type="entry name" value="Znf_C2H2_sf"/>
</dbReference>
<dbReference type="GO" id="GO:0000981">
    <property type="term" value="F:DNA-binding transcription factor activity, RNA polymerase II-specific"/>
    <property type="evidence" value="ECO:0007669"/>
    <property type="project" value="TreeGrafter"/>
</dbReference>
<feature type="compositionally biased region" description="Low complexity" evidence="8">
    <location>
        <begin position="88"/>
        <end position="99"/>
    </location>
</feature>
<dbReference type="AlphaFoldDB" id="A0A4Y2QIY9"/>
<proteinExistence type="predicted"/>
<dbReference type="FunFam" id="3.30.160.60:FF:000303">
    <property type="entry name" value="Zinc finger protein 41"/>
    <property type="match status" value="1"/>
</dbReference>